<dbReference type="GO" id="GO:0042277">
    <property type="term" value="F:peptide binding"/>
    <property type="evidence" value="ECO:0007669"/>
    <property type="project" value="TreeGrafter"/>
</dbReference>
<dbReference type="GO" id="GO:0043171">
    <property type="term" value="P:peptide catabolic process"/>
    <property type="evidence" value="ECO:0007669"/>
    <property type="project" value="TreeGrafter"/>
</dbReference>
<keyword evidence="2" id="KW-0732">Signal</keyword>
<feature type="region of interest" description="Disordered" evidence="1">
    <location>
        <begin position="91"/>
        <end position="119"/>
    </location>
</feature>
<dbReference type="GO" id="GO:0005615">
    <property type="term" value="C:extracellular space"/>
    <property type="evidence" value="ECO:0007669"/>
    <property type="project" value="TreeGrafter"/>
</dbReference>
<evidence type="ECO:0000256" key="1">
    <source>
        <dbReference type="SAM" id="MobiDB-lite"/>
    </source>
</evidence>
<evidence type="ECO:0000313" key="4">
    <source>
        <dbReference type="EMBL" id="RTR05933.1"/>
    </source>
</evidence>
<evidence type="ECO:0000256" key="2">
    <source>
        <dbReference type="SAM" id="SignalP"/>
    </source>
</evidence>
<protein>
    <submittedName>
        <fullName evidence="4">M1 family peptidase</fullName>
    </submittedName>
</protein>
<dbReference type="GO" id="GO:0070006">
    <property type="term" value="F:metalloaminopeptidase activity"/>
    <property type="evidence" value="ECO:0007669"/>
    <property type="project" value="TreeGrafter"/>
</dbReference>
<dbReference type="Pfam" id="PF01433">
    <property type="entry name" value="Peptidase_M1"/>
    <property type="match status" value="1"/>
</dbReference>
<accession>A0A431V789</accession>
<reference evidence="4 5" key="1">
    <citation type="submission" date="2018-12" db="EMBL/GenBank/DDBJ databases">
        <authorList>
            <person name="Yu L."/>
        </authorList>
    </citation>
    <scope>NUCLEOTIDE SEQUENCE [LARGE SCALE GENOMIC DNA]</scope>
    <source>
        <strain evidence="4 5">11S</strain>
    </source>
</reference>
<feature type="region of interest" description="Disordered" evidence="1">
    <location>
        <begin position="626"/>
        <end position="663"/>
    </location>
</feature>
<dbReference type="RefSeq" id="WP_126481304.1">
    <property type="nucleotide sequence ID" value="NZ_RXNS01000003.1"/>
</dbReference>
<dbReference type="Proteomes" id="UP000267400">
    <property type="component" value="Unassembled WGS sequence"/>
</dbReference>
<gene>
    <name evidence="4" type="ORF">EKG36_04060</name>
</gene>
<comment type="caution">
    <text evidence="4">The sequence shown here is derived from an EMBL/GenBank/DDBJ whole genome shotgun (WGS) entry which is preliminary data.</text>
</comment>
<dbReference type="SUPFAM" id="SSF55486">
    <property type="entry name" value="Metalloproteases ('zincins'), catalytic domain"/>
    <property type="match status" value="1"/>
</dbReference>
<feature type="signal peptide" evidence="2">
    <location>
        <begin position="1"/>
        <end position="24"/>
    </location>
</feature>
<dbReference type="InterPro" id="IPR027268">
    <property type="entry name" value="Peptidase_M4/M1_CTD_sf"/>
</dbReference>
<dbReference type="Gene3D" id="1.10.390.10">
    <property type="entry name" value="Neutral Protease Domain 2"/>
    <property type="match status" value="1"/>
</dbReference>
<dbReference type="AlphaFoldDB" id="A0A431V789"/>
<proteinExistence type="predicted"/>
<dbReference type="InterPro" id="IPR014782">
    <property type="entry name" value="Peptidase_M1_dom"/>
</dbReference>
<sequence length="663" mass="71734">MTPWLVKLVAVAGLLLATAAPTVAAPQRTLTLWLDPAAGALRGEMRLALPASGRFRLAPAFRLTAVERRDETLAVTREAAGRYRVVAPPGPVTVRWQGRPAGDGEPPDQAPQLSASGGLLPARSGWHPRVAAPRAGPLTLVLHTPPGQRAVGSGSLVEERRHADGITARYTHPRTRDLEVATGPWRLRERRVDGIRLRTLFPATLDAAFAETYLEHAVDFLEAFQARLGRYPFASFTMAASPAPVGLAFPGFTLLGEKVIPLPFIPTTSLGHELMHAWWGGAVGIDYARGNWAEALTTYLADYARAEAQGEGMATRRRWLTDLSALPEDQEMPLVAFRGGAEPVVRLIGYQHGAMVFHMLRRRLGEPVFQAGLRRFAETQRFRTADWRDLRVAFESASGSPLGPFFEAWLTRPGRPTLALEAVSVTVTGSGFVLRGRLLQQGEGAPWPLAVPLAVATTAGSEHRVVEAHEERTSFSLTLRDRPLALTVDPDFQVLRRLNAIPALLRGLTLDPATRVLPLDDAPLALGQRILGRDAEPATKDSRAGTPLLVIGPTEAVADWRETHGLPRPPRPLARAGQARMWTLPGTRVALVSADTREALARLSGALRHHRGRSYVVQDAGGTTLEAGTWPAPPASPHRRLGAPAPPRAVAPQRSSSPRPALP</sequence>
<name>A0A431V789_9GAMM</name>
<keyword evidence="5" id="KW-1185">Reference proteome</keyword>
<evidence type="ECO:0000313" key="5">
    <source>
        <dbReference type="Proteomes" id="UP000267400"/>
    </source>
</evidence>
<evidence type="ECO:0000259" key="3">
    <source>
        <dbReference type="Pfam" id="PF01433"/>
    </source>
</evidence>
<feature type="domain" description="Peptidase M1 membrane alanine aminopeptidase" evidence="3">
    <location>
        <begin position="271"/>
        <end position="409"/>
    </location>
</feature>
<dbReference type="EMBL" id="RXNS01000003">
    <property type="protein sequence ID" value="RTR05933.1"/>
    <property type="molecule type" value="Genomic_DNA"/>
</dbReference>
<dbReference type="OrthoDB" id="9762302at2"/>
<dbReference type="PANTHER" id="PTHR11533">
    <property type="entry name" value="PROTEASE M1 ZINC METALLOPROTEASE"/>
    <property type="match status" value="1"/>
</dbReference>
<feature type="chain" id="PRO_5019114365" evidence="2">
    <location>
        <begin position="25"/>
        <end position="663"/>
    </location>
</feature>
<dbReference type="InterPro" id="IPR050344">
    <property type="entry name" value="Peptidase_M1_aminopeptidases"/>
</dbReference>
<organism evidence="4 5">
    <name type="scientific">Halomonas nitroreducens</name>
    <dbReference type="NCBI Taxonomy" id="447425"/>
    <lineage>
        <taxon>Bacteria</taxon>
        <taxon>Pseudomonadati</taxon>
        <taxon>Pseudomonadota</taxon>
        <taxon>Gammaproteobacteria</taxon>
        <taxon>Oceanospirillales</taxon>
        <taxon>Halomonadaceae</taxon>
        <taxon>Halomonas</taxon>
    </lineage>
</organism>
<dbReference type="PANTHER" id="PTHR11533:SF174">
    <property type="entry name" value="PUROMYCIN-SENSITIVE AMINOPEPTIDASE-RELATED"/>
    <property type="match status" value="1"/>
</dbReference>
<feature type="compositionally biased region" description="Low complexity" evidence="1">
    <location>
        <begin position="650"/>
        <end position="663"/>
    </location>
</feature>
<dbReference type="GO" id="GO:0016020">
    <property type="term" value="C:membrane"/>
    <property type="evidence" value="ECO:0007669"/>
    <property type="project" value="TreeGrafter"/>
</dbReference>
<dbReference type="GO" id="GO:0008270">
    <property type="term" value="F:zinc ion binding"/>
    <property type="evidence" value="ECO:0007669"/>
    <property type="project" value="InterPro"/>
</dbReference>
<dbReference type="GO" id="GO:0005737">
    <property type="term" value="C:cytoplasm"/>
    <property type="evidence" value="ECO:0007669"/>
    <property type="project" value="TreeGrafter"/>
</dbReference>